<accession>A0A5B9QM92</accession>
<sequence>MVSSCEDEISSLLTPHSSLLTPHSQLATRNSQLAVRTNRRVPVVPVARVSRGFGESFWIRQAIRLCEWMRVVDEPL</sequence>
<protein>
    <submittedName>
        <fullName evidence="1">Uncharacterized protein</fullName>
    </submittedName>
</protein>
<name>A0A5B9QM92_9BACT</name>
<dbReference type="AlphaFoldDB" id="A0A5B9QM92"/>
<evidence type="ECO:0000313" key="1">
    <source>
        <dbReference type="EMBL" id="QEG40024.1"/>
    </source>
</evidence>
<dbReference type="EMBL" id="CP042914">
    <property type="protein sequence ID" value="QEG40024.1"/>
    <property type="molecule type" value="Genomic_DNA"/>
</dbReference>
<keyword evidence="2" id="KW-1185">Reference proteome</keyword>
<dbReference type="KEGG" id="rul:UC8_20280"/>
<proteinExistence type="predicted"/>
<evidence type="ECO:0000313" key="2">
    <source>
        <dbReference type="Proteomes" id="UP000325286"/>
    </source>
</evidence>
<gene>
    <name evidence="1" type="ORF">UC8_20280</name>
</gene>
<reference evidence="1 2" key="1">
    <citation type="submission" date="2019-08" db="EMBL/GenBank/DDBJ databases">
        <title>Deep-cultivation of Planctomycetes and their phenomic and genomic characterization uncovers novel biology.</title>
        <authorList>
            <person name="Wiegand S."/>
            <person name="Jogler M."/>
            <person name="Boedeker C."/>
            <person name="Pinto D."/>
            <person name="Vollmers J."/>
            <person name="Rivas-Marin E."/>
            <person name="Kohn T."/>
            <person name="Peeters S.H."/>
            <person name="Heuer A."/>
            <person name="Rast P."/>
            <person name="Oberbeckmann S."/>
            <person name="Bunk B."/>
            <person name="Jeske O."/>
            <person name="Meyerdierks A."/>
            <person name="Storesund J.E."/>
            <person name="Kallscheuer N."/>
            <person name="Luecker S."/>
            <person name="Lage O.M."/>
            <person name="Pohl T."/>
            <person name="Merkel B.J."/>
            <person name="Hornburger P."/>
            <person name="Mueller R.-W."/>
            <person name="Bruemmer F."/>
            <person name="Labrenz M."/>
            <person name="Spormann A.M."/>
            <person name="Op den Camp H."/>
            <person name="Overmann J."/>
            <person name="Amann R."/>
            <person name="Jetten M.S.M."/>
            <person name="Mascher T."/>
            <person name="Medema M.H."/>
            <person name="Devos D.P."/>
            <person name="Kaster A.-K."/>
            <person name="Ovreas L."/>
            <person name="Rohde M."/>
            <person name="Galperin M.Y."/>
            <person name="Jogler C."/>
        </authorList>
    </citation>
    <scope>NUCLEOTIDE SEQUENCE [LARGE SCALE GENOMIC DNA]</scope>
    <source>
        <strain evidence="1 2">UC8</strain>
    </source>
</reference>
<organism evidence="1 2">
    <name type="scientific">Roseimaritima ulvae</name>
    <dbReference type="NCBI Taxonomy" id="980254"/>
    <lineage>
        <taxon>Bacteria</taxon>
        <taxon>Pseudomonadati</taxon>
        <taxon>Planctomycetota</taxon>
        <taxon>Planctomycetia</taxon>
        <taxon>Pirellulales</taxon>
        <taxon>Pirellulaceae</taxon>
        <taxon>Roseimaritima</taxon>
    </lineage>
</organism>
<dbReference type="Proteomes" id="UP000325286">
    <property type="component" value="Chromosome"/>
</dbReference>